<dbReference type="GO" id="GO:0003723">
    <property type="term" value="F:RNA binding"/>
    <property type="evidence" value="ECO:0007669"/>
    <property type="project" value="TreeGrafter"/>
</dbReference>
<dbReference type="SUPFAM" id="SSF50978">
    <property type="entry name" value="WD40 repeat-like"/>
    <property type="match status" value="1"/>
</dbReference>
<dbReference type="Pfam" id="PF00400">
    <property type="entry name" value="WD40"/>
    <property type="match status" value="6"/>
</dbReference>
<feature type="repeat" description="WD" evidence="10">
    <location>
        <begin position="269"/>
        <end position="310"/>
    </location>
</feature>
<dbReference type="SMART" id="SM00320">
    <property type="entry name" value="WD40"/>
    <property type="match status" value="6"/>
</dbReference>
<evidence type="ECO:0000256" key="3">
    <source>
        <dbReference type="ARBA" id="ARBA00022664"/>
    </source>
</evidence>
<sequence length="442" mass="49221">MATENSIIKDSEVDKKNVIKNRELLYRMIISQLFYDGHQTLAVQLSNLIQAEPPCPPSDRLLHLMLIGLANEPDRSKKDNINHSSFTSFENTLGPGLDLEYETEAQTQAPEPAQYETAYVTSHKGNCRAGAFSPDGQLIATGSYDSSIKILDVDRMLAKSAPDEMVPADQTTGHPVIRTLYDHTEEVTCLEFHPREPILVSGSRDFTIKLFDYSKASVKKAYRTINDADQIRCLSFHPSGDFLVVGTNHPVVRVYDVTTSQCFVCSIPSQQHTAGITSIKYSSDAKTYASAGKDGSIKLWDGVSNRCINTFVKAHDGYEVCSVEFTRNGKYLLSSGKDSLIKLWELSTSRCLIAYTGAGTTGKQEHKAQAIFNHTEDYVMFPDEATTSLCAWNSRNASRKQLLSLGHNGPVRLIVHSPTAPAFLTCSDDFRARFWFRRMPTH</sequence>
<dbReference type="AlphaFoldDB" id="A0AAV7HZ31"/>
<dbReference type="PANTHER" id="PTHR44133">
    <property type="entry name" value="CLEAVAGE STIMULATION FACTOR SUBUNIT 1"/>
    <property type="match status" value="1"/>
</dbReference>
<keyword evidence="4" id="KW-0677">Repeat</keyword>
<dbReference type="InterPro" id="IPR036322">
    <property type="entry name" value="WD40_repeat_dom_sf"/>
</dbReference>
<dbReference type="InterPro" id="IPR020472">
    <property type="entry name" value="WD40_PAC1"/>
</dbReference>
<dbReference type="Gene3D" id="2.130.10.10">
    <property type="entry name" value="YVTN repeat-like/Quinoprotein amine dehydrogenase"/>
    <property type="match status" value="2"/>
</dbReference>
<proteinExistence type="predicted"/>
<dbReference type="Pfam" id="PF16699">
    <property type="entry name" value="CSTF1_dimer"/>
    <property type="match status" value="1"/>
</dbReference>
<dbReference type="InterPro" id="IPR001680">
    <property type="entry name" value="WD40_rpt"/>
</dbReference>
<dbReference type="PROSITE" id="PS50082">
    <property type="entry name" value="WD_REPEATS_2"/>
    <property type="match status" value="4"/>
</dbReference>
<reference evidence="12 13" key="1">
    <citation type="journal article" date="2021" name="J. Hered.">
        <title>A chromosome-level genome assembly of the parasitoid wasp, Cotesia glomerata (Hymenoptera: Braconidae).</title>
        <authorList>
            <person name="Pinto B.J."/>
            <person name="Weis J.J."/>
            <person name="Gamble T."/>
            <person name="Ode P.J."/>
            <person name="Paul R."/>
            <person name="Zaspel J.M."/>
        </authorList>
    </citation>
    <scope>NUCLEOTIDE SEQUENCE [LARGE SCALE GENOMIC DNA]</scope>
    <source>
        <strain evidence="12">CgM1</strain>
    </source>
</reference>
<evidence type="ECO:0000256" key="1">
    <source>
        <dbReference type="ARBA" id="ARBA00004123"/>
    </source>
</evidence>
<dbReference type="CDD" id="cd00200">
    <property type="entry name" value="WD40"/>
    <property type="match status" value="1"/>
</dbReference>
<feature type="repeat" description="WD" evidence="10">
    <location>
        <begin position="180"/>
        <end position="221"/>
    </location>
</feature>
<evidence type="ECO:0000256" key="8">
    <source>
        <dbReference type="ARBA" id="ARBA00066148"/>
    </source>
</evidence>
<protein>
    <recommendedName>
        <fullName evidence="9">Cleavage stimulation factor subunit 1</fullName>
    </recommendedName>
    <alternativeName>
        <fullName evidence="6">Cleavage stimulation factor 50 kDa subunit</fullName>
    </alternativeName>
</protein>
<dbReference type="InterPro" id="IPR019775">
    <property type="entry name" value="WD40_repeat_CS"/>
</dbReference>
<feature type="domain" description="Cleavage stimulation factor subunit 1 dimerisation" evidence="11">
    <location>
        <begin position="17"/>
        <end position="72"/>
    </location>
</feature>
<dbReference type="Proteomes" id="UP000826195">
    <property type="component" value="Unassembled WGS sequence"/>
</dbReference>
<dbReference type="InterPro" id="IPR044633">
    <property type="entry name" value="CstF1-like"/>
</dbReference>
<dbReference type="GO" id="GO:0031124">
    <property type="term" value="P:mRNA 3'-end processing"/>
    <property type="evidence" value="ECO:0007669"/>
    <property type="project" value="InterPro"/>
</dbReference>
<comment type="caution">
    <text evidence="12">The sequence shown here is derived from an EMBL/GenBank/DDBJ whole genome shotgun (WGS) entry which is preliminary data.</text>
</comment>
<comment type="subunit">
    <text evidence="8">Homodimer. The CSTF complex is composed of CSTF1 (50 kDa subunit), CSTF2 (64 kDa subunit) and CSTF3 (77 kDa subunit). Interacts (via repeats WD) directly with CSTF3. Interacts (via repeat WD6) with BARD1. Interacts with ERCC6.</text>
</comment>
<dbReference type="InterPro" id="IPR038184">
    <property type="entry name" value="CSTF1_dimer_sf"/>
</dbReference>
<comment type="function">
    <text evidence="7">One of the multiple factors required for polyadenylation and 3'-end cleavage of mammalian pre-mRNAs. May be responsible for the interaction of CSTF with other factors to form a stable complex on the pre-mRNA.</text>
</comment>
<organism evidence="12 13">
    <name type="scientific">Cotesia glomerata</name>
    <name type="common">Lepidopteran parasitic wasp</name>
    <name type="synonym">Apanteles glomeratus</name>
    <dbReference type="NCBI Taxonomy" id="32391"/>
    <lineage>
        <taxon>Eukaryota</taxon>
        <taxon>Metazoa</taxon>
        <taxon>Ecdysozoa</taxon>
        <taxon>Arthropoda</taxon>
        <taxon>Hexapoda</taxon>
        <taxon>Insecta</taxon>
        <taxon>Pterygota</taxon>
        <taxon>Neoptera</taxon>
        <taxon>Endopterygota</taxon>
        <taxon>Hymenoptera</taxon>
        <taxon>Apocrita</taxon>
        <taxon>Ichneumonoidea</taxon>
        <taxon>Braconidae</taxon>
        <taxon>Microgastrinae</taxon>
        <taxon>Cotesia</taxon>
    </lineage>
</organism>
<dbReference type="PROSITE" id="PS00678">
    <property type="entry name" value="WD_REPEATS_1"/>
    <property type="match status" value="1"/>
</dbReference>
<dbReference type="FunFam" id="1.20.960.50:FF:000001">
    <property type="entry name" value="Cleavage stimulation factor subunit 1"/>
    <property type="match status" value="1"/>
</dbReference>
<evidence type="ECO:0000259" key="11">
    <source>
        <dbReference type="Pfam" id="PF16699"/>
    </source>
</evidence>
<dbReference type="InterPro" id="IPR032028">
    <property type="entry name" value="CSTF1_dimer"/>
</dbReference>
<evidence type="ECO:0000313" key="12">
    <source>
        <dbReference type="EMBL" id="KAH0550474.1"/>
    </source>
</evidence>
<evidence type="ECO:0000256" key="10">
    <source>
        <dbReference type="PROSITE-ProRule" id="PRU00221"/>
    </source>
</evidence>
<keyword evidence="2 10" id="KW-0853">WD repeat</keyword>
<dbReference type="Gene3D" id="1.20.960.50">
    <property type="entry name" value="Cleavage stimulation factor subunit 1, dimerisation domain"/>
    <property type="match status" value="1"/>
</dbReference>
<accession>A0AAV7HZ31</accession>
<dbReference type="FunFam" id="2.130.10.10:FF:000089">
    <property type="entry name" value="Cleavage stimulation factor subunit 1"/>
    <property type="match status" value="1"/>
</dbReference>
<dbReference type="PANTHER" id="PTHR44133:SF2">
    <property type="entry name" value="CLEAVAGE STIMULATION FACTOR SUBUNIT 1"/>
    <property type="match status" value="1"/>
</dbReference>
<dbReference type="PRINTS" id="PR00320">
    <property type="entry name" value="GPROTEINBRPT"/>
</dbReference>
<dbReference type="FunFam" id="2.130.10.10:FF:000064">
    <property type="entry name" value="Cleavage stimulation factor subunit 1"/>
    <property type="match status" value="1"/>
</dbReference>
<evidence type="ECO:0000256" key="4">
    <source>
        <dbReference type="ARBA" id="ARBA00022737"/>
    </source>
</evidence>
<feature type="repeat" description="WD" evidence="10">
    <location>
        <begin position="320"/>
        <end position="354"/>
    </location>
</feature>
<name>A0AAV7HZ31_COTGL</name>
<evidence type="ECO:0000256" key="9">
    <source>
        <dbReference type="ARBA" id="ARBA00074323"/>
    </source>
</evidence>
<evidence type="ECO:0000256" key="2">
    <source>
        <dbReference type="ARBA" id="ARBA00022574"/>
    </source>
</evidence>
<gene>
    <name evidence="12" type="primary">CSTF1</name>
    <name evidence="12" type="ORF">KQX54_019615</name>
</gene>
<dbReference type="EMBL" id="JAHXZJ010001864">
    <property type="protein sequence ID" value="KAH0550474.1"/>
    <property type="molecule type" value="Genomic_DNA"/>
</dbReference>
<comment type="subcellular location">
    <subcellularLocation>
        <location evidence="1">Nucleus</location>
    </subcellularLocation>
</comment>
<keyword evidence="5" id="KW-0539">Nucleus</keyword>
<keyword evidence="13" id="KW-1185">Reference proteome</keyword>
<dbReference type="PROSITE" id="PS50294">
    <property type="entry name" value="WD_REPEATS_REGION"/>
    <property type="match status" value="4"/>
</dbReference>
<dbReference type="InterPro" id="IPR015943">
    <property type="entry name" value="WD40/YVTN_repeat-like_dom_sf"/>
</dbReference>
<keyword evidence="3" id="KW-0507">mRNA processing</keyword>
<evidence type="ECO:0000313" key="13">
    <source>
        <dbReference type="Proteomes" id="UP000826195"/>
    </source>
</evidence>
<evidence type="ECO:0000256" key="7">
    <source>
        <dbReference type="ARBA" id="ARBA00058408"/>
    </source>
</evidence>
<evidence type="ECO:0000256" key="5">
    <source>
        <dbReference type="ARBA" id="ARBA00023242"/>
    </source>
</evidence>
<feature type="repeat" description="WD" evidence="10">
    <location>
        <begin position="120"/>
        <end position="154"/>
    </location>
</feature>
<dbReference type="GO" id="GO:0005848">
    <property type="term" value="C:mRNA cleavage stimulating factor complex"/>
    <property type="evidence" value="ECO:0007669"/>
    <property type="project" value="InterPro"/>
</dbReference>
<evidence type="ECO:0000256" key="6">
    <source>
        <dbReference type="ARBA" id="ARBA00029851"/>
    </source>
</evidence>